<proteinExistence type="predicted"/>
<dbReference type="AlphaFoldDB" id="A0A6C0EHE1"/>
<accession>A0A6C0EHE1</accession>
<evidence type="ECO:0000313" key="1">
    <source>
        <dbReference type="EMBL" id="QHT28388.1"/>
    </source>
</evidence>
<dbReference type="EMBL" id="MN738856">
    <property type="protein sequence ID" value="QHT28388.1"/>
    <property type="molecule type" value="Genomic_DNA"/>
</dbReference>
<name>A0A6C0EHE1_9ZZZZ</name>
<organism evidence="1">
    <name type="scientific">viral metagenome</name>
    <dbReference type="NCBI Taxonomy" id="1070528"/>
    <lineage>
        <taxon>unclassified sequences</taxon>
        <taxon>metagenomes</taxon>
        <taxon>organismal metagenomes</taxon>
    </lineage>
</organism>
<reference evidence="1" key="1">
    <citation type="journal article" date="2020" name="Nature">
        <title>Giant virus diversity and host interactions through global metagenomics.</title>
        <authorList>
            <person name="Schulz F."/>
            <person name="Roux S."/>
            <person name="Paez-Espino D."/>
            <person name="Jungbluth S."/>
            <person name="Walsh D.A."/>
            <person name="Denef V.J."/>
            <person name="McMahon K.D."/>
            <person name="Konstantinidis K.T."/>
            <person name="Eloe-Fadrosh E.A."/>
            <person name="Kyrpides N.C."/>
            <person name="Woyke T."/>
        </authorList>
    </citation>
    <scope>NUCLEOTIDE SEQUENCE</scope>
    <source>
        <strain evidence="1">GVMAG-M-3300001348-25</strain>
    </source>
</reference>
<sequence>MKDNRCDIHKEKYKDNYIVSPCRAICKICKNKKVHGYSNPDHICNPFGYLYLFPELCDNCSEEKNKCKWCCPITY</sequence>
<protein>
    <submittedName>
        <fullName evidence="1">Uncharacterized protein</fullName>
    </submittedName>
</protein>